<dbReference type="OMA" id="LVECHRR"/>
<dbReference type="AlphaFoldDB" id="A0A0J8B5U7"/>
<evidence type="ECO:0000259" key="2">
    <source>
        <dbReference type="Pfam" id="PF00389"/>
    </source>
</evidence>
<protein>
    <recommendedName>
        <fullName evidence="2">D-isomer specific 2-hydroxyacid dehydrogenase catalytic domain-containing protein</fullName>
    </recommendedName>
</protein>
<dbReference type="EMBL" id="KQ090524">
    <property type="protein sequence ID" value="KMS95182.1"/>
    <property type="molecule type" value="Genomic_DNA"/>
</dbReference>
<evidence type="ECO:0000256" key="1">
    <source>
        <dbReference type="ARBA" id="ARBA00023002"/>
    </source>
</evidence>
<dbReference type="OrthoDB" id="298012at2759"/>
<dbReference type="eggNOG" id="KOG0069">
    <property type="taxonomic scope" value="Eukaryota"/>
</dbReference>
<dbReference type="PANTHER" id="PTHR10996:SF179">
    <property type="entry name" value="D-ISOMER SPECIFIC 2-HYDROXYACID DEHYDROGENASE FAMILY PROTEIN-RELATED"/>
    <property type="match status" value="1"/>
</dbReference>
<dbReference type="GO" id="GO:0030267">
    <property type="term" value="F:glyoxylate reductase (NADPH) activity"/>
    <property type="evidence" value="ECO:0007669"/>
    <property type="project" value="TreeGrafter"/>
</dbReference>
<dbReference type="Gene3D" id="3.40.50.720">
    <property type="entry name" value="NAD(P)-binding Rossmann-like Domain"/>
    <property type="match status" value="2"/>
</dbReference>
<dbReference type="GO" id="GO:0016618">
    <property type="term" value="F:hydroxypyruvate reductase [NAD(P)H] activity"/>
    <property type="evidence" value="ECO:0007669"/>
    <property type="project" value="TreeGrafter"/>
</dbReference>
<gene>
    <name evidence="3" type="ORF">BVRB_011550</name>
</gene>
<dbReference type="PANTHER" id="PTHR10996">
    <property type="entry name" value="2-HYDROXYACID DEHYDROGENASE-RELATED"/>
    <property type="match status" value="1"/>
</dbReference>
<sequence length="167" mass="18256">MEETEPLPKLEAQNLPKVLILNPPTVFRLFEEKFSQHFNFIKAYNSPLSIPEFLSTSNATDVTAMLASAAGPSITGRDILDYLPSLRCIVTASAGVDHIDIAECHCRGIAVANAADVFSGDCAETALSLLIAVFRKICAGDRYVRSGSWKSSTEDYPLGLQFMMHDK</sequence>
<name>A0A0J8B5U7_BETVV</name>
<dbReference type="Proteomes" id="UP000035740">
    <property type="component" value="Unassembled WGS sequence"/>
</dbReference>
<keyword evidence="4" id="KW-1185">Reference proteome</keyword>
<dbReference type="Pfam" id="PF00389">
    <property type="entry name" value="2-Hacid_dh"/>
    <property type="match status" value="1"/>
</dbReference>
<dbReference type="GO" id="GO:0051287">
    <property type="term" value="F:NAD binding"/>
    <property type="evidence" value="ECO:0007669"/>
    <property type="project" value="InterPro"/>
</dbReference>
<dbReference type="SUPFAM" id="SSF52283">
    <property type="entry name" value="Formate/glycerate dehydrogenase catalytic domain-like"/>
    <property type="match status" value="1"/>
</dbReference>
<accession>A0A0J8B5U7</accession>
<reference evidence="3 4" key="1">
    <citation type="journal article" date="2014" name="Nature">
        <title>The genome of the recently domesticated crop plant sugar beet (Beta vulgaris).</title>
        <authorList>
            <person name="Dohm J.C."/>
            <person name="Minoche A.E."/>
            <person name="Holtgrawe D."/>
            <person name="Capella-Gutierrez S."/>
            <person name="Zakrzewski F."/>
            <person name="Tafer H."/>
            <person name="Rupp O."/>
            <person name="Sorensen T.R."/>
            <person name="Stracke R."/>
            <person name="Reinhardt R."/>
            <person name="Goesmann A."/>
            <person name="Kraft T."/>
            <person name="Schulz B."/>
            <person name="Stadler P.F."/>
            <person name="Schmidt T."/>
            <person name="Gabaldon T."/>
            <person name="Lehrach H."/>
            <person name="Weisshaar B."/>
            <person name="Himmelbauer H."/>
        </authorList>
    </citation>
    <scope>NUCLEOTIDE SEQUENCE [LARGE SCALE GENOMIC DNA]</scope>
    <source>
        <tissue evidence="3">Taproot</tissue>
    </source>
</reference>
<dbReference type="GO" id="GO:0005829">
    <property type="term" value="C:cytosol"/>
    <property type="evidence" value="ECO:0007669"/>
    <property type="project" value="TreeGrafter"/>
</dbReference>
<proteinExistence type="predicted"/>
<organism evidence="3 4">
    <name type="scientific">Beta vulgaris subsp. vulgaris</name>
    <name type="common">Beet</name>
    <dbReference type="NCBI Taxonomy" id="3555"/>
    <lineage>
        <taxon>Eukaryota</taxon>
        <taxon>Viridiplantae</taxon>
        <taxon>Streptophyta</taxon>
        <taxon>Embryophyta</taxon>
        <taxon>Tracheophyta</taxon>
        <taxon>Spermatophyta</taxon>
        <taxon>Magnoliopsida</taxon>
        <taxon>eudicotyledons</taxon>
        <taxon>Gunneridae</taxon>
        <taxon>Pentapetalae</taxon>
        <taxon>Caryophyllales</taxon>
        <taxon>Chenopodiaceae</taxon>
        <taxon>Betoideae</taxon>
        <taxon>Beta</taxon>
    </lineage>
</organism>
<dbReference type="Gramene" id="KMS95182">
    <property type="protein sequence ID" value="KMS95182"/>
    <property type="gene ID" value="BVRB_011550"/>
</dbReference>
<evidence type="ECO:0000313" key="4">
    <source>
        <dbReference type="Proteomes" id="UP000035740"/>
    </source>
</evidence>
<evidence type="ECO:0000313" key="3">
    <source>
        <dbReference type="EMBL" id="KMS95182.1"/>
    </source>
</evidence>
<dbReference type="InterPro" id="IPR050223">
    <property type="entry name" value="D-isomer_2-hydroxyacid_DH"/>
</dbReference>
<keyword evidence="1" id="KW-0560">Oxidoreductase</keyword>
<dbReference type="InterPro" id="IPR006139">
    <property type="entry name" value="D-isomer_2_OHA_DH_cat_dom"/>
</dbReference>
<feature type="domain" description="D-isomer specific 2-hydroxyacid dehydrogenase catalytic" evidence="2">
    <location>
        <begin position="75"/>
        <end position="138"/>
    </location>
</feature>